<keyword evidence="1 2" id="KW-0238">DNA-binding</keyword>
<dbReference type="PANTHER" id="PTHR43479:SF12">
    <property type="entry name" value="TRANSCRIPTIONAL REGULATORY PROTEIN"/>
    <property type="match status" value="1"/>
</dbReference>
<accession>A0A0D9AFL2</accession>
<reference evidence="4 5" key="1">
    <citation type="submission" date="2015-02" db="EMBL/GenBank/DDBJ databases">
        <title>Draft genome sequence of Pseudomonas stutzeri NT0128 isolated from wheat (Triticum turgidum) rhizosphere.</title>
        <authorList>
            <person name="Tovi N."/>
            <person name="Frenk S."/>
            <person name="Hadar Y."/>
            <person name="Minz D."/>
        </authorList>
    </citation>
    <scope>NUCLEOTIDE SEQUENCE [LARGE SCALE GENOMIC DNA]</scope>
    <source>
        <strain evidence="4 5">NT0128</strain>
    </source>
</reference>
<dbReference type="EMBL" id="JYHV01000037">
    <property type="protein sequence ID" value="KJH79524.1"/>
    <property type="molecule type" value="Genomic_DNA"/>
</dbReference>
<name>A0A0D9AFL2_STUST</name>
<dbReference type="PROSITE" id="PS50977">
    <property type="entry name" value="HTH_TETR_2"/>
    <property type="match status" value="1"/>
</dbReference>
<dbReference type="Pfam" id="PF13972">
    <property type="entry name" value="TetR"/>
    <property type="match status" value="1"/>
</dbReference>
<dbReference type="PATRIC" id="fig|316.101.peg.2924"/>
<evidence type="ECO:0000259" key="3">
    <source>
        <dbReference type="PROSITE" id="PS50977"/>
    </source>
</evidence>
<sequence length="231" mass="26602">MSPKPNTRHRILQASLELFNAQGERSVTTNHIATHLEISPGNLYYHFRNKQMIIAELFGRYEADFEGFLRLPEGRALTLEDKTRYLESLLAAMWDYRFLYRDLEHLLDSDDRLAARYRLFAKRHLLSAQRIYQGFVDAGILDMTPSQVEALAINAWIIVTSWVRFLCSMQSSPDEVLDKNKLRRGIFQLLMLEEGFLTDRARPAVSALLSQLHAPFAMEPSVKTAKGQEPT</sequence>
<dbReference type="AlphaFoldDB" id="A0A0D9AFL2"/>
<dbReference type="InterPro" id="IPR025722">
    <property type="entry name" value="TetR"/>
</dbReference>
<dbReference type="SUPFAM" id="SSF46689">
    <property type="entry name" value="Homeodomain-like"/>
    <property type="match status" value="1"/>
</dbReference>
<dbReference type="GO" id="GO:0003677">
    <property type="term" value="F:DNA binding"/>
    <property type="evidence" value="ECO:0007669"/>
    <property type="project" value="UniProtKB-UniRule"/>
</dbReference>
<feature type="domain" description="HTH tetR-type" evidence="3">
    <location>
        <begin position="5"/>
        <end position="65"/>
    </location>
</feature>
<dbReference type="Pfam" id="PF00440">
    <property type="entry name" value="TetR_N"/>
    <property type="match status" value="1"/>
</dbReference>
<feature type="DNA-binding region" description="H-T-H motif" evidence="2">
    <location>
        <begin position="28"/>
        <end position="47"/>
    </location>
</feature>
<organism evidence="4 5">
    <name type="scientific">Stutzerimonas stutzeri</name>
    <name type="common">Pseudomonas stutzeri</name>
    <dbReference type="NCBI Taxonomy" id="316"/>
    <lineage>
        <taxon>Bacteria</taxon>
        <taxon>Pseudomonadati</taxon>
        <taxon>Pseudomonadota</taxon>
        <taxon>Gammaproteobacteria</taxon>
        <taxon>Pseudomonadales</taxon>
        <taxon>Pseudomonadaceae</taxon>
        <taxon>Stutzerimonas</taxon>
    </lineage>
</organism>
<dbReference type="RefSeq" id="WP_045164033.1">
    <property type="nucleotide sequence ID" value="NZ_JYHV01000037.1"/>
</dbReference>
<dbReference type="InterPro" id="IPR001647">
    <property type="entry name" value="HTH_TetR"/>
</dbReference>
<evidence type="ECO:0000256" key="1">
    <source>
        <dbReference type="ARBA" id="ARBA00023125"/>
    </source>
</evidence>
<evidence type="ECO:0000256" key="2">
    <source>
        <dbReference type="PROSITE-ProRule" id="PRU00335"/>
    </source>
</evidence>
<dbReference type="PANTHER" id="PTHR43479">
    <property type="entry name" value="ACREF/ENVCD OPERON REPRESSOR-RELATED"/>
    <property type="match status" value="1"/>
</dbReference>
<dbReference type="Gene3D" id="1.10.357.10">
    <property type="entry name" value="Tetracycline Repressor, domain 2"/>
    <property type="match status" value="1"/>
</dbReference>
<dbReference type="Proteomes" id="UP000032487">
    <property type="component" value="Unassembled WGS sequence"/>
</dbReference>
<dbReference type="PRINTS" id="PR00455">
    <property type="entry name" value="HTHTETR"/>
</dbReference>
<dbReference type="InterPro" id="IPR050624">
    <property type="entry name" value="HTH-type_Tx_Regulator"/>
</dbReference>
<dbReference type="OrthoDB" id="8770705at2"/>
<dbReference type="InterPro" id="IPR009057">
    <property type="entry name" value="Homeodomain-like_sf"/>
</dbReference>
<gene>
    <name evidence="4" type="ORF">UF78_20390</name>
</gene>
<protein>
    <submittedName>
        <fullName evidence="4">TetR family transcriptional regulator</fullName>
    </submittedName>
</protein>
<comment type="caution">
    <text evidence="4">The sequence shown here is derived from an EMBL/GenBank/DDBJ whole genome shotgun (WGS) entry which is preliminary data.</text>
</comment>
<evidence type="ECO:0000313" key="5">
    <source>
        <dbReference type="Proteomes" id="UP000032487"/>
    </source>
</evidence>
<proteinExistence type="predicted"/>
<evidence type="ECO:0000313" key="4">
    <source>
        <dbReference type="EMBL" id="KJH79524.1"/>
    </source>
</evidence>